<proteinExistence type="predicted"/>
<dbReference type="EMBL" id="BMKP01000002">
    <property type="protein sequence ID" value="GGF05264.1"/>
    <property type="molecule type" value="Genomic_DNA"/>
</dbReference>
<keyword evidence="3" id="KW-1185">Reference proteome</keyword>
<feature type="chain" id="PRO_5045986049" evidence="1">
    <location>
        <begin position="22"/>
        <end position="81"/>
    </location>
</feature>
<accession>A0ABQ1TXZ6</accession>
<dbReference type="Proteomes" id="UP000655016">
    <property type="component" value="Unassembled WGS sequence"/>
</dbReference>
<evidence type="ECO:0000313" key="3">
    <source>
        <dbReference type="Proteomes" id="UP000655016"/>
    </source>
</evidence>
<comment type="caution">
    <text evidence="2">The sequence shown here is derived from an EMBL/GenBank/DDBJ whole genome shotgun (WGS) entry which is preliminary data.</text>
</comment>
<sequence length="81" mass="8886">MTCLKIALLTLLFQLSFGQQAPKVNKKVYTAKSLGALPAPVINGLLTDESWNIVEWTGDYIENLPDENGEPIEPTKIQSGL</sequence>
<gene>
    <name evidence="2" type="ORF">GCM10011518_13080</name>
</gene>
<organism evidence="2 3">
    <name type="scientific">Flavobacterium limi</name>
    <dbReference type="NCBI Taxonomy" id="2045105"/>
    <lineage>
        <taxon>Bacteria</taxon>
        <taxon>Pseudomonadati</taxon>
        <taxon>Bacteroidota</taxon>
        <taxon>Flavobacteriia</taxon>
        <taxon>Flavobacteriales</taxon>
        <taxon>Flavobacteriaceae</taxon>
        <taxon>Flavobacterium</taxon>
    </lineage>
</organism>
<evidence type="ECO:0000313" key="2">
    <source>
        <dbReference type="EMBL" id="GGF05264.1"/>
    </source>
</evidence>
<evidence type="ECO:0000256" key="1">
    <source>
        <dbReference type="SAM" id="SignalP"/>
    </source>
</evidence>
<keyword evidence="1" id="KW-0732">Signal</keyword>
<name>A0ABQ1TXZ6_9FLAO</name>
<protein>
    <submittedName>
        <fullName evidence="2">Uncharacterized protein</fullName>
    </submittedName>
</protein>
<reference evidence="3" key="1">
    <citation type="journal article" date="2019" name="Int. J. Syst. Evol. Microbiol.">
        <title>The Global Catalogue of Microorganisms (GCM) 10K type strain sequencing project: providing services to taxonomists for standard genome sequencing and annotation.</title>
        <authorList>
            <consortium name="The Broad Institute Genomics Platform"/>
            <consortium name="The Broad Institute Genome Sequencing Center for Infectious Disease"/>
            <person name="Wu L."/>
            <person name="Ma J."/>
        </authorList>
    </citation>
    <scope>NUCLEOTIDE SEQUENCE [LARGE SCALE GENOMIC DNA]</scope>
    <source>
        <strain evidence="3">CGMCC 1.16060</strain>
    </source>
</reference>
<dbReference type="RefSeq" id="WP_229684244.1">
    <property type="nucleotide sequence ID" value="NZ_BMKP01000002.1"/>
</dbReference>
<feature type="signal peptide" evidence="1">
    <location>
        <begin position="1"/>
        <end position="21"/>
    </location>
</feature>